<dbReference type="SUPFAM" id="SSF55874">
    <property type="entry name" value="ATPase domain of HSP90 chaperone/DNA topoisomerase II/histidine kinase"/>
    <property type="match status" value="1"/>
</dbReference>
<keyword evidence="3" id="KW-0597">Phosphoprotein</keyword>
<dbReference type="Gene3D" id="3.30.565.10">
    <property type="entry name" value="Histidine kinase-like ATPase, C-terminal domain"/>
    <property type="match status" value="1"/>
</dbReference>
<evidence type="ECO:0000256" key="9">
    <source>
        <dbReference type="SAM" id="Phobius"/>
    </source>
</evidence>
<dbReference type="InterPro" id="IPR004358">
    <property type="entry name" value="Sig_transdc_His_kin-like_C"/>
</dbReference>
<evidence type="ECO:0000256" key="5">
    <source>
        <dbReference type="ARBA" id="ARBA00022741"/>
    </source>
</evidence>
<organism evidence="11 12">
    <name type="scientific">Mariniphaga sediminis</name>
    <dbReference type="NCBI Taxonomy" id="1628158"/>
    <lineage>
        <taxon>Bacteria</taxon>
        <taxon>Pseudomonadati</taxon>
        <taxon>Bacteroidota</taxon>
        <taxon>Bacteroidia</taxon>
        <taxon>Marinilabiliales</taxon>
        <taxon>Prolixibacteraceae</taxon>
        <taxon>Mariniphaga</taxon>
    </lineage>
</organism>
<dbReference type="PANTHER" id="PTHR43065">
    <property type="entry name" value="SENSOR HISTIDINE KINASE"/>
    <property type="match status" value="1"/>
</dbReference>
<dbReference type="SMART" id="SM00387">
    <property type="entry name" value="HATPase_c"/>
    <property type="match status" value="1"/>
</dbReference>
<keyword evidence="9" id="KW-1133">Transmembrane helix</keyword>
<dbReference type="GO" id="GO:0000155">
    <property type="term" value="F:phosphorelay sensor kinase activity"/>
    <property type="evidence" value="ECO:0007669"/>
    <property type="project" value="InterPro"/>
</dbReference>
<feature type="transmembrane region" description="Helical" evidence="9">
    <location>
        <begin position="155"/>
        <end position="175"/>
    </location>
</feature>
<evidence type="ECO:0000256" key="6">
    <source>
        <dbReference type="ARBA" id="ARBA00022777"/>
    </source>
</evidence>
<feature type="transmembrane region" description="Helical" evidence="9">
    <location>
        <begin position="12"/>
        <end position="31"/>
    </location>
</feature>
<keyword evidence="6 11" id="KW-0418">Kinase</keyword>
<feature type="domain" description="Histidine kinase" evidence="10">
    <location>
        <begin position="193"/>
        <end position="394"/>
    </location>
</feature>
<dbReference type="RefSeq" id="WP_119351245.1">
    <property type="nucleotide sequence ID" value="NZ_QWET01000016.1"/>
</dbReference>
<dbReference type="PROSITE" id="PS50109">
    <property type="entry name" value="HIS_KIN"/>
    <property type="match status" value="1"/>
</dbReference>
<comment type="caution">
    <text evidence="11">The sequence shown here is derived from an EMBL/GenBank/DDBJ whole genome shotgun (WGS) entry which is preliminary data.</text>
</comment>
<dbReference type="PRINTS" id="PR00344">
    <property type="entry name" value="BCTRLSENSOR"/>
</dbReference>
<dbReference type="InterPro" id="IPR003594">
    <property type="entry name" value="HATPase_dom"/>
</dbReference>
<dbReference type="InterPro" id="IPR036890">
    <property type="entry name" value="HATPase_C_sf"/>
</dbReference>
<proteinExistence type="predicted"/>
<accession>A0A399CWL4</accession>
<evidence type="ECO:0000256" key="3">
    <source>
        <dbReference type="ARBA" id="ARBA00022553"/>
    </source>
</evidence>
<gene>
    <name evidence="11" type="ORF">D1164_17785</name>
</gene>
<comment type="catalytic activity">
    <reaction evidence="1">
        <text>ATP + protein L-histidine = ADP + protein N-phospho-L-histidine.</text>
        <dbReference type="EC" id="2.7.13.3"/>
    </reaction>
</comment>
<sequence>MDIYLKRKRGKILLLLVAVLIGVASLLYTNWLTEKMANEERKKVELWAEATRRLASSGIQNSSEANVEDLNTAYLTLIQLILEQNTTIPVLIVEPGGDFNYKANINFNEGREEQVLSKELEKMKDHSPPIRIDLSEEDYLLLYYRESNLLQNLRYYPFVQLFVIMVFIAAAFSAFGATQRAEQNQVWVGMSKETAHQLGTPISSLMAWIELLKSEDVNPKLISEFEKDTQRLEKITERFSKIGSKPELIPTDITEVLNSTINYLKTRSSGRVKFKTTFTEEAPLFVPLNAALFSWVIENLCKNSIDAMDNHGTITLAMSKKENTIILDVTDTGKGVPKSQFKTIFQPGYSTKKRGWGLGLSLAKRIIENYHKGKIFIRWSETGKGTTFRIILNK</sequence>
<name>A0A399CWL4_9BACT</name>
<evidence type="ECO:0000313" key="12">
    <source>
        <dbReference type="Proteomes" id="UP000266441"/>
    </source>
</evidence>
<keyword evidence="7" id="KW-0067">ATP-binding</keyword>
<dbReference type="CDD" id="cd00082">
    <property type="entry name" value="HisKA"/>
    <property type="match status" value="1"/>
</dbReference>
<evidence type="ECO:0000256" key="2">
    <source>
        <dbReference type="ARBA" id="ARBA00012438"/>
    </source>
</evidence>
<dbReference type="Proteomes" id="UP000266441">
    <property type="component" value="Unassembled WGS sequence"/>
</dbReference>
<dbReference type="Pfam" id="PF02518">
    <property type="entry name" value="HATPase_c"/>
    <property type="match status" value="1"/>
</dbReference>
<keyword evidence="5" id="KW-0547">Nucleotide-binding</keyword>
<dbReference type="PANTHER" id="PTHR43065:SF10">
    <property type="entry name" value="PEROXIDE STRESS-ACTIVATED HISTIDINE KINASE MAK3"/>
    <property type="match status" value="1"/>
</dbReference>
<dbReference type="OrthoDB" id="9815750at2"/>
<keyword evidence="4" id="KW-0808">Transferase</keyword>
<keyword evidence="8" id="KW-0902">Two-component regulatory system</keyword>
<protein>
    <recommendedName>
        <fullName evidence="2">histidine kinase</fullName>
        <ecNumber evidence="2">2.7.13.3</ecNumber>
    </recommendedName>
</protein>
<dbReference type="EMBL" id="QWET01000016">
    <property type="protein sequence ID" value="RIH63787.1"/>
    <property type="molecule type" value="Genomic_DNA"/>
</dbReference>
<keyword evidence="9" id="KW-0472">Membrane</keyword>
<dbReference type="GO" id="GO:0005524">
    <property type="term" value="F:ATP binding"/>
    <property type="evidence" value="ECO:0007669"/>
    <property type="project" value="UniProtKB-KW"/>
</dbReference>
<keyword evidence="12" id="KW-1185">Reference proteome</keyword>
<keyword evidence="9" id="KW-0812">Transmembrane</keyword>
<evidence type="ECO:0000256" key="7">
    <source>
        <dbReference type="ARBA" id="ARBA00022840"/>
    </source>
</evidence>
<dbReference type="AlphaFoldDB" id="A0A399CWL4"/>
<evidence type="ECO:0000313" key="11">
    <source>
        <dbReference type="EMBL" id="RIH63787.1"/>
    </source>
</evidence>
<dbReference type="EC" id="2.7.13.3" evidence="2"/>
<reference evidence="11 12" key="1">
    <citation type="journal article" date="2015" name="Int. J. Syst. Evol. Microbiol.">
        <title>Mariniphaga sediminis sp. nov., isolated from coastal sediment.</title>
        <authorList>
            <person name="Wang F.Q."/>
            <person name="Shen Q.Y."/>
            <person name="Chen G.J."/>
            <person name="Du Z.J."/>
        </authorList>
    </citation>
    <scope>NUCLEOTIDE SEQUENCE [LARGE SCALE GENOMIC DNA]</scope>
    <source>
        <strain evidence="11 12">SY21</strain>
    </source>
</reference>
<evidence type="ECO:0000256" key="4">
    <source>
        <dbReference type="ARBA" id="ARBA00022679"/>
    </source>
</evidence>
<evidence type="ECO:0000259" key="10">
    <source>
        <dbReference type="PROSITE" id="PS50109"/>
    </source>
</evidence>
<evidence type="ECO:0000256" key="1">
    <source>
        <dbReference type="ARBA" id="ARBA00000085"/>
    </source>
</evidence>
<dbReference type="InterPro" id="IPR003661">
    <property type="entry name" value="HisK_dim/P_dom"/>
</dbReference>
<evidence type="ECO:0000256" key="8">
    <source>
        <dbReference type="ARBA" id="ARBA00023012"/>
    </source>
</evidence>
<dbReference type="InterPro" id="IPR005467">
    <property type="entry name" value="His_kinase_dom"/>
</dbReference>